<accession>A0A173WQX0</accession>
<reference evidence="2 3" key="1">
    <citation type="submission" date="2015-09" db="EMBL/GenBank/DDBJ databases">
        <authorList>
            <consortium name="Pathogen Informatics"/>
        </authorList>
    </citation>
    <scope>NUCLEOTIDE SEQUENCE [LARGE SCALE GENOMIC DNA]</scope>
    <source>
        <strain evidence="2 3">2789STDY5608866</strain>
    </source>
</reference>
<evidence type="ECO:0000313" key="3">
    <source>
        <dbReference type="Proteomes" id="UP000095439"/>
    </source>
</evidence>
<feature type="compositionally biased region" description="Basic and acidic residues" evidence="1">
    <location>
        <begin position="38"/>
        <end position="48"/>
    </location>
</feature>
<organism evidence="2 3">
    <name type="scientific">Dorea longicatena</name>
    <dbReference type="NCBI Taxonomy" id="88431"/>
    <lineage>
        <taxon>Bacteria</taxon>
        <taxon>Bacillati</taxon>
        <taxon>Bacillota</taxon>
        <taxon>Clostridia</taxon>
        <taxon>Lachnospirales</taxon>
        <taxon>Lachnospiraceae</taxon>
        <taxon>Dorea</taxon>
    </lineage>
</organism>
<evidence type="ECO:0000256" key="1">
    <source>
        <dbReference type="SAM" id="MobiDB-lite"/>
    </source>
</evidence>
<dbReference type="Pfam" id="PF25209">
    <property type="entry name" value="Phage_capsid_4"/>
    <property type="match status" value="1"/>
</dbReference>
<feature type="region of interest" description="Disordered" evidence="1">
    <location>
        <begin position="1"/>
        <end position="79"/>
    </location>
</feature>
<dbReference type="EMBL" id="CYYY01000001">
    <property type="protein sequence ID" value="CUN41346.1"/>
    <property type="molecule type" value="Genomic_DNA"/>
</dbReference>
<proteinExistence type="predicted"/>
<name>A0A173WQX0_9FIRM</name>
<dbReference type="AlphaFoldDB" id="A0A173WQX0"/>
<sequence>MNKKQQRQQKMLRQQEIVNAAKEAGRDLTAEEQTEFDSLQREIERLNGEIEAEEQQQRGMNPPANAPPQNPANPEADTQRAIQEERARIRSITELCGEFGMEARSYIESGATLDSVREAALEHVRQHGAPIPANGRVSITESAEDKFRAAAADAIVMRSGMELQNPADGARQMMGMTLRDLAIECLTNEGQSGLNRRSSDELYGMLQRQFYNPTAAFPAILDNAINKAYVEGHKTVAVTFDQWTKKGTLKDFKTHDNNYLAGPVGEFLEVPEGGELKHDVFGDEKLPTRKLKTYGRQFTLTRQAFINDDIDLVTRIPAKYAASARKTQNKQCYQILVNNPAIYDGTALFSSAHSNLLAKGTGITKEAVQGMILALQNQTDQFGEATIIRPAIIIVPSGYMFDMYTLFYSPTISTSGNTQAVNPLYRYKDSITVVEDPTINALCGGFGNVMPWWLLGAKDDTDFIEVDYLNGQEIPTIRRMETPGTLGFVWDIYLDWGISVMDYRGAIKNPGIEVKNPIELA</sequence>
<gene>
    <name evidence="2" type="ORF">ERS852423_00379</name>
</gene>
<dbReference type="Proteomes" id="UP000095439">
    <property type="component" value="Unassembled WGS sequence"/>
</dbReference>
<protein>
    <submittedName>
        <fullName evidence="2">Uncharacterized protein</fullName>
    </submittedName>
</protein>
<dbReference type="RefSeq" id="WP_008396672.1">
    <property type="nucleotide sequence ID" value="NZ_CABIWY010000001.1"/>
</dbReference>
<evidence type="ECO:0000313" key="2">
    <source>
        <dbReference type="EMBL" id="CUN41346.1"/>
    </source>
</evidence>